<dbReference type="AlphaFoldDB" id="A0A5N1GLB4"/>
<keyword evidence="5 6" id="KW-0472">Membrane</keyword>
<dbReference type="CDD" id="cd02418">
    <property type="entry name" value="Peptidase_C39B"/>
    <property type="match status" value="1"/>
</dbReference>
<dbReference type="InterPro" id="IPR005074">
    <property type="entry name" value="Peptidase_C39"/>
</dbReference>
<evidence type="ECO:0000256" key="6">
    <source>
        <dbReference type="SAM" id="Phobius"/>
    </source>
</evidence>
<evidence type="ECO:0000256" key="1">
    <source>
        <dbReference type="ARBA" id="ARBA00004651"/>
    </source>
</evidence>
<feature type="transmembrane region" description="Helical" evidence="6">
    <location>
        <begin position="198"/>
        <end position="221"/>
    </location>
</feature>
<dbReference type="GO" id="GO:0005886">
    <property type="term" value="C:plasma membrane"/>
    <property type="evidence" value="ECO:0007669"/>
    <property type="project" value="UniProtKB-SubCell"/>
</dbReference>
<feature type="transmembrane region" description="Helical" evidence="6">
    <location>
        <begin position="271"/>
        <end position="298"/>
    </location>
</feature>
<evidence type="ECO:0000256" key="2">
    <source>
        <dbReference type="ARBA" id="ARBA00022692"/>
    </source>
</evidence>
<evidence type="ECO:0000313" key="10">
    <source>
        <dbReference type="Proteomes" id="UP000327148"/>
    </source>
</evidence>
<evidence type="ECO:0008006" key="11">
    <source>
        <dbReference type="Google" id="ProtNLM"/>
    </source>
</evidence>
<dbReference type="OrthoDB" id="9762778at2"/>
<dbReference type="InterPro" id="IPR011527">
    <property type="entry name" value="ABC1_TM_dom"/>
</dbReference>
<keyword evidence="4 6" id="KW-1133">Transmembrane helix</keyword>
<feature type="transmembrane region" description="Helical" evidence="6">
    <location>
        <begin position="161"/>
        <end position="186"/>
    </location>
</feature>
<evidence type="ECO:0000256" key="3">
    <source>
        <dbReference type="ARBA" id="ARBA00022801"/>
    </source>
</evidence>
<evidence type="ECO:0000313" key="9">
    <source>
        <dbReference type="EMBL" id="KAA9301194.1"/>
    </source>
</evidence>
<protein>
    <recommendedName>
        <fullName evidence="11">Peptide cleavage/export ABC transporter</fullName>
    </recommendedName>
</protein>
<dbReference type="InterPro" id="IPR036640">
    <property type="entry name" value="ABC1_TM_sf"/>
</dbReference>
<evidence type="ECO:0000256" key="5">
    <source>
        <dbReference type="ARBA" id="ARBA00023136"/>
    </source>
</evidence>
<name>A0A5N1GLB4_9LACT</name>
<dbReference type="PROSITE" id="PS50929">
    <property type="entry name" value="ABC_TM1F"/>
    <property type="match status" value="1"/>
</dbReference>
<proteinExistence type="predicted"/>
<dbReference type="Pfam" id="PF00664">
    <property type="entry name" value="ABC_membrane"/>
    <property type="match status" value="1"/>
</dbReference>
<dbReference type="Gene3D" id="1.20.1560.10">
    <property type="entry name" value="ABC transporter type 1, transmembrane domain"/>
    <property type="match status" value="1"/>
</dbReference>
<gene>
    <name evidence="9" type="ORF">F6I03_04815</name>
</gene>
<comment type="subcellular location">
    <subcellularLocation>
        <location evidence="1">Cell membrane</location>
        <topology evidence="1">Multi-pass membrane protein</topology>
    </subcellularLocation>
</comment>
<dbReference type="Pfam" id="PF03412">
    <property type="entry name" value="Peptidase_C39"/>
    <property type="match status" value="1"/>
</dbReference>
<dbReference type="SUPFAM" id="SSF90123">
    <property type="entry name" value="ABC transporter transmembrane region"/>
    <property type="match status" value="1"/>
</dbReference>
<evidence type="ECO:0000256" key="4">
    <source>
        <dbReference type="ARBA" id="ARBA00022989"/>
    </source>
</evidence>
<dbReference type="GO" id="GO:0005524">
    <property type="term" value="F:ATP binding"/>
    <property type="evidence" value="ECO:0007669"/>
    <property type="project" value="InterPro"/>
</dbReference>
<dbReference type="GO" id="GO:0006508">
    <property type="term" value="P:proteolysis"/>
    <property type="evidence" value="ECO:0007669"/>
    <property type="project" value="InterPro"/>
</dbReference>
<dbReference type="Proteomes" id="UP000327148">
    <property type="component" value="Unassembled WGS sequence"/>
</dbReference>
<feature type="domain" description="ABC transmembrane type-1" evidence="7">
    <location>
        <begin position="165"/>
        <end position="444"/>
    </location>
</feature>
<dbReference type="RefSeq" id="WP_083290482.1">
    <property type="nucleotide sequence ID" value="NZ_VYWO01000002.1"/>
</dbReference>
<keyword evidence="3" id="KW-0378">Hydrolase</keyword>
<reference evidence="9 10" key="1">
    <citation type="submission" date="2019-09" db="EMBL/GenBank/DDBJ databases">
        <title>Draft genome sequence assemblies of isolates from the urinary tract.</title>
        <authorList>
            <person name="Mores C.R."/>
            <person name="Putonti C."/>
            <person name="Wolfe A.J."/>
        </authorList>
    </citation>
    <scope>NUCLEOTIDE SEQUENCE [LARGE SCALE GENOMIC DNA]</scope>
    <source>
        <strain evidence="9 10">UMB623</strain>
    </source>
</reference>
<dbReference type="Gene3D" id="3.90.70.10">
    <property type="entry name" value="Cysteine proteinases"/>
    <property type="match status" value="1"/>
</dbReference>
<dbReference type="EMBL" id="VYWO01000002">
    <property type="protein sequence ID" value="KAA9301194.1"/>
    <property type="molecule type" value="Genomic_DNA"/>
</dbReference>
<organism evidence="9 10">
    <name type="scientific">Aerococcus sanguinicola</name>
    <dbReference type="NCBI Taxonomy" id="119206"/>
    <lineage>
        <taxon>Bacteria</taxon>
        <taxon>Bacillati</taxon>
        <taxon>Bacillota</taxon>
        <taxon>Bacilli</taxon>
        <taxon>Lactobacillales</taxon>
        <taxon>Aerococcaceae</taxon>
        <taxon>Aerococcus</taxon>
    </lineage>
</organism>
<dbReference type="InterPro" id="IPR039421">
    <property type="entry name" value="Type_1_exporter"/>
</dbReference>
<accession>A0A5N1GLB4</accession>
<dbReference type="PANTHER" id="PTHR43394">
    <property type="entry name" value="ATP-DEPENDENT PERMEASE MDL1, MITOCHONDRIAL"/>
    <property type="match status" value="1"/>
</dbReference>
<dbReference type="PROSITE" id="PS50990">
    <property type="entry name" value="PEPTIDASE_C39"/>
    <property type="match status" value="1"/>
</dbReference>
<evidence type="ECO:0000259" key="8">
    <source>
        <dbReference type="PROSITE" id="PS50990"/>
    </source>
</evidence>
<feature type="transmembrane region" description="Helical" evidence="6">
    <location>
        <begin position="304"/>
        <end position="323"/>
    </location>
</feature>
<evidence type="ECO:0000259" key="7">
    <source>
        <dbReference type="PROSITE" id="PS50929"/>
    </source>
</evidence>
<dbReference type="PANTHER" id="PTHR43394:SF1">
    <property type="entry name" value="ATP-BINDING CASSETTE SUB-FAMILY B MEMBER 10, MITOCHONDRIAL"/>
    <property type="match status" value="1"/>
</dbReference>
<feature type="domain" description="Peptidase C39" evidence="8">
    <location>
        <begin position="9"/>
        <end position="134"/>
    </location>
</feature>
<sequence length="444" mass="50737">MSQFKWIKQHEQKDCGIACLAMILKHYGSRLSFFRLRHMSGSQRDGTTAYGLKCCLENLGFDCLAVEAIDEVWTDSEIVYPAIAHVMLENSVLHYVVVYGVEDGQLLIADPASGKRKESIETFGRIWTRILLLPEPNSSYQKVYEEPSSLHRFLPLLKQRWTIILAITLYSALITLLSILASFYFQVLIDDLIPRDNYGLLMIVSLSLLAVFVANVAFTWLRQNLLIRFGQNLSSDLLLDYLDHVFKLPLKFFETRQVGDIMSRFLDANRIIDALASLSLTLILDILTVFCISVVLFIFHPTLFALTFLTLPFYAWVIYKYYLKFDQAKEEEMAAASKLNAEIIQSLTGIETIKALVNEENAIANVRESFKNYMNKSVKAQRLENDQDVLKDLINFVNQVVSLWLGSYLVLEGKISLGQLVSFHALVIYFTEPLKNIINLQVKV</sequence>
<dbReference type="CDD" id="cd18570">
    <property type="entry name" value="ABC_6TM_PCAT1_LagD_like"/>
    <property type="match status" value="1"/>
</dbReference>
<comment type="caution">
    <text evidence="9">The sequence shown here is derived from an EMBL/GenBank/DDBJ whole genome shotgun (WGS) entry which is preliminary data.</text>
</comment>
<dbReference type="GO" id="GO:0008233">
    <property type="term" value="F:peptidase activity"/>
    <property type="evidence" value="ECO:0007669"/>
    <property type="project" value="InterPro"/>
</dbReference>
<dbReference type="GO" id="GO:0015421">
    <property type="term" value="F:ABC-type oligopeptide transporter activity"/>
    <property type="evidence" value="ECO:0007669"/>
    <property type="project" value="TreeGrafter"/>
</dbReference>
<keyword evidence="2 6" id="KW-0812">Transmembrane</keyword>